<dbReference type="PANTHER" id="PTHR47926">
    <property type="entry name" value="PENTATRICOPEPTIDE REPEAT-CONTAINING PROTEIN"/>
    <property type="match status" value="1"/>
</dbReference>
<dbReference type="PANTHER" id="PTHR47926:SF482">
    <property type="entry name" value="PENTATRICOPEPTIDE REPEAT-CONTAINING PROTEIN CHLOROPLASTIC"/>
    <property type="match status" value="1"/>
</dbReference>
<dbReference type="GO" id="GO:0008270">
    <property type="term" value="F:zinc ion binding"/>
    <property type="evidence" value="ECO:0007669"/>
    <property type="project" value="InterPro"/>
</dbReference>
<dbReference type="Pfam" id="PF14432">
    <property type="entry name" value="DYW_deaminase"/>
    <property type="match status" value="1"/>
</dbReference>
<keyword evidence="1" id="KW-0677">Repeat</keyword>
<comment type="caution">
    <text evidence="6">The sequence shown here is derived from an EMBL/GenBank/DDBJ whole genome shotgun (WGS) entry which is preliminary data.</text>
</comment>
<dbReference type="Proteomes" id="UP000823388">
    <property type="component" value="Chromosome 5K"/>
</dbReference>
<dbReference type="FunFam" id="1.25.40.10:FF:000242">
    <property type="entry name" value="Pentatricopeptide repeat-containing protein"/>
    <property type="match status" value="1"/>
</dbReference>
<feature type="domain" description="DYW" evidence="5">
    <location>
        <begin position="522"/>
        <end position="601"/>
    </location>
</feature>
<name>A0A8T0ST36_PANVG</name>
<dbReference type="InterPro" id="IPR002885">
    <property type="entry name" value="PPR_rpt"/>
</dbReference>
<dbReference type="Pfam" id="PF20431">
    <property type="entry name" value="E_motif"/>
    <property type="match status" value="1"/>
</dbReference>
<dbReference type="PROSITE" id="PS51375">
    <property type="entry name" value="PPR"/>
    <property type="match status" value="2"/>
</dbReference>
<feature type="compositionally biased region" description="Low complexity" evidence="4">
    <location>
        <begin position="48"/>
        <end position="60"/>
    </location>
</feature>
<evidence type="ECO:0000256" key="4">
    <source>
        <dbReference type="SAM" id="MobiDB-lite"/>
    </source>
</evidence>
<evidence type="ECO:0000313" key="7">
    <source>
        <dbReference type="Proteomes" id="UP000823388"/>
    </source>
</evidence>
<dbReference type="Gene3D" id="1.25.40.10">
    <property type="entry name" value="Tetratricopeptide repeat domain"/>
    <property type="match status" value="4"/>
</dbReference>
<sequence length="601" mass="67631">MSAPTSPRTSLLHLPHGPFGPRRPRRARLRCLAPSRALRRRTRTIWYRRSAPTGTSPGPRRSSRDSRRPRTYESLLLAAARAGDAALAATVHRRLEADPVFRSDPFLSTRLIDAYATLSVLPAARLVFDEVPLKNIFVWNAMLKTLALADHGEEVLARLADMGRLGMHARAIRRGYGLHTHVATTLIDCYAKLGTVTYAERVFAWMPERNVVSWSAMIGDDRGGARKPSAPPPPPPPLPGDAVELFQEMMASDADMVPNSITIVSVLHACAGVNALGQGKVLHAHILRRGFDLLVSVLNALMAMYMKCGCLEVGRHIFNLIGRRRNVVSWNSLISGYGMHGFGRESLQVFEEMIKEGVSPNIITFVSVLGACSHAGLVEEGKKLFESMVEYNVTPRAERYACMVDLLGRAGRLDEAVELIQSMRIEPSPQDSWPCSHLFDLEPRNAENYVLADIYARAKLQNQVDVLKELLEEHALEKVPGCSWIEVKKKLYSFVSVDNKNPQMEELQALIGEFVIQMKDEGYVPDTRSVLYDIEEEEKERILLGHSRGEVIRITKNLRLCEDCHSVTKFISRFTEREIVVRDLNRFHHFRDGVCSCRDYW</sequence>
<dbReference type="GO" id="GO:0003723">
    <property type="term" value="F:RNA binding"/>
    <property type="evidence" value="ECO:0007669"/>
    <property type="project" value="InterPro"/>
</dbReference>
<evidence type="ECO:0000256" key="2">
    <source>
        <dbReference type="ARBA" id="ARBA00022946"/>
    </source>
</evidence>
<feature type="repeat" description="PPR" evidence="3">
    <location>
        <begin position="361"/>
        <end position="395"/>
    </location>
</feature>
<dbReference type="Pfam" id="PF13041">
    <property type="entry name" value="PPR_2"/>
    <property type="match status" value="1"/>
</dbReference>
<dbReference type="InterPro" id="IPR011990">
    <property type="entry name" value="TPR-like_helical_dom_sf"/>
</dbReference>
<dbReference type="GO" id="GO:0009451">
    <property type="term" value="P:RNA modification"/>
    <property type="evidence" value="ECO:0007669"/>
    <property type="project" value="InterPro"/>
</dbReference>
<organism evidence="6 7">
    <name type="scientific">Panicum virgatum</name>
    <name type="common">Blackwell switchgrass</name>
    <dbReference type="NCBI Taxonomy" id="38727"/>
    <lineage>
        <taxon>Eukaryota</taxon>
        <taxon>Viridiplantae</taxon>
        <taxon>Streptophyta</taxon>
        <taxon>Embryophyta</taxon>
        <taxon>Tracheophyta</taxon>
        <taxon>Spermatophyta</taxon>
        <taxon>Magnoliopsida</taxon>
        <taxon>Liliopsida</taxon>
        <taxon>Poales</taxon>
        <taxon>Poaceae</taxon>
        <taxon>PACMAD clade</taxon>
        <taxon>Panicoideae</taxon>
        <taxon>Panicodae</taxon>
        <taxon>Paniceae</taxon>
        <taxon>Panicinae</taxon>
        <taxon>Panicum</taxon>
        <taxon>Panicum sect. Hiantes</taxon>
    </lineage>
</organism>
<dbReference type="EMBL" id="CM029045">
    <property type="protein sequence ID" value="KAG2601940.1"/>
    <property type="molecule type" value="Genomic_DNA"/>
</dbReference>
<evidence type="ECO:0000256" key="1">
    <source>
        <dbReference type="ARBA" id="ARBA00022737"/>
    </source>
</evidence>
<feature type="repeat" description="PPR" evidence="3">
    <location>
        <begin position="326"/>
        <end position="360"/>
    </location>
</feature>
<reference evidence="6" key="1">
    <citation type="submission" date="2020-05" db="EMBL/GenBank/DDBJ databases">
        <title>WGS assembly of Panicum virgatum.</title>
        <authorList>
            <person name="Lovell J.T."/>
            <person name="Jenkins J."/>
            <person name="Shu S."/>
            <person name="Juenger T.E."/>
            <person name="Schmutz J."/>
        </authorList>
    </citation>
    <scope>NUCLEOTIDE SEQUENCE</scope>
    <source>
        <strain evidence="6">AP13</strain>
    </source>
</reference>
<proteinExistence type="predicted"/>
<dbReference type="InterPro" id="IPR046848">
    <property type="entry name" value="E_motif"/>
</dbReference>
<accession>A0A8T0ST36</accession>
<dbReference type="AlphaFoldDB" id="A0A8T0ST36"/>
<feature type="region of interest" description="Disordered" evidence="4">
    <location>
        <begin position="48"/>
        <end position="69"/>
    </location>
</feature>
<dbReference type="NCBIfam" id="TIGR00756">
    <property type="entry name" value="PPR"/>
    <property type="match status" value="3"/>
</dbReference>
<keyword evidence="2" id="KW-0809">Transit peptide</keyword>
<gene>
    <name evidence="6" type="ORF">PVAP13_5KG627300</name>
</gene>
<dbReference type="InterPro" id="IPR046960">
    <property type="entry name" value="PPR_At4g14850-like_plant"/>
</dbReference>
<evidence type="ECO:0000256" key="3">
    <source>
        <dbReference type="PROSITE-ProRule" id="PRU00708"/>
    </source>
</evidence>
<dbReference type="Pfam" id="PF01535">
    <property type="entry name" value="PPR"/>
    <property type="match status" value="2"/>
</dbReference>
<evidence type="ECO:0000259" key="5">
    <source>
        <dbReference type="Pfam" id="PF14432"/>
    </source>
</evidence>
<keyword evidence="7" id="KW-1185">Reference proteome</keyword>
<feature type="region of interest" description="Disordered" evidence="4">
    <location>
        <begin position="1"/>
        <end position="25"/>
    </location>
</feature>
<dbReference type="InterPro" id="IPR032867">
    <property type="entry name" value="DYW_dom"/>
</dbReference>
<protein>
    <recommendedName>
        <fullName evidence="5">DYW domain-containing protein</fullName>
    </recommendedName>
</protein>
<evidence type="ECO:0000313" key="6">
    <source>
        <dbReference type="EMBL" id="KAG2601940.1"/>
    </source>
</evidence>